<evidence type="ECO:0000256" key="4">
    <source>
        <dbReference type="ARBA" id="ARBA00022692"/>
    </source>
</evidence>
<keyword evidence="10" id="KW-1185">Reference proteome</keyword>
<dbReference type="AlphaFoldDB" id="A0A4R5PN12"/>
<evidence type="ECO:0000256" key="3">
    <source>
        <dbReference type="ARBA" id="ARBA00022475"/>
    </source>
</evidence>
<dbReference type="PANTHER" id="PTHR30151:SF0">
    <property type="entry name" value="ABC TRANSPORTER PERMEASE PROTEIN MJ0413-RELATED"/>
    <property type="match status" value="1"/>
</dbReference>
<dbReference type="InterPro" id="IPR035906">
    <property type="entry name" value="MetI-like_sf"/>
</dbReference>
<feature type="domain" description="ABC transmembrane type-1" evidence="8">
    <location>
        <begin position="78"/>
        <end position="262"/>
    </location>
</feature>
<proteinExistence type="inferred from homology"/>
<keyword evidence="4 7" id="KW-0812">Transmembrane</keyword>
<evidence type="ECO:0000313" key="10">
    <source>
        <dbReference type="Proteomes" id="UP000295131"/>
    </source>
</evidence>
<comment type="caution">
    <text evidence="9">The sequence shown here is derived from an EMBL/GenBank/DDBJ whole genome shotgun (WGS) entry which is preliminary data.</text>
</comment>
<organism evidence="9 10">
    <name type="scientific">Pseudohoeflea suaedae</name>
    <dbReference type="NCBI Taxonomy" id="877384"/>
    <lineage>
        <taxon>Bacteria</taxon>
        <taxon>Pseudomonadati</taxon>
        <taxon>Pseudomonadota</taxon>
        <taxon>Alphaproteobacteria</taxon>
        <taxon>Hyphomicrobiales</taxon>
        <taxon>Rhizobiaceae</taxon>
        <taxon>Pseudohoeflea</taxon>
    </lineage>
</organism>
<evidence type="ECO:0000256" key="2">
    <source>
        <dbReference type="ARBA" id="ARBA00022448"/>
    </source>
</evidence>
<sequence length="280" mass="30493">MRSSSGSKGSPCPGARRTVMPRDIRLRALFWQTATVLFLLALWQWSAVTHPAPYLPPLKPVALAYLSLLKPGNFMDTVFPSLSRLAIGFGLAVVLGTVLGTALGYLRRLDPWIRPVLEYLRFVPTVAILPAALLLFGATDTMRIFVIAFGSVFPVLLAAIDGARRGNALLLDVARILKFSLAEKLFRVVLPGALPSIFAGVRIALSIGLVMMVISELIAANDGLGFYILRNQRLFQTANVYAGVLMLGTIGLILTLGLLSIEKRVLAWHRGWRGLSDARS</sequence>
<evidence type="ECO:0000259" key="8">
    <source>
        <dbReference type="PROSITE" id="PS50928"/>
    </source>
</evidence>
<dbReference type="InterPro" id="IPR000515">
    <property type="entry name" value="MetI-like"/>
</dbReference>
<evidence type="ECO:0000256" key="7">
    <source>
        <dbReference type="RuleBase" id="RU363032"/>
    </source>
</evidence>
<feature type="transmembrane region" description="Helical" evidence="7">
    <location>
        <begin position="144"/>
        <end position="164"/>
    </location>
</feature>
<dbReference type="SUPFAM" id="SSF161098">
    <property type="entry name" value="MetI-like"/>
    <property type="match status" value="1"/>
</dbReference>
<dbReference type="EMBL" id="SMSI01000001">
    <property type="protein sequence ID" value="TDH38422.1"/>
    <property type="molecule type" value="Genomic_DNA"/>
</dbReference>
<dbReference type="Gene3D" id="1.10.3720.10">
    <property type="entry name" value="MetI-like"/>
    <property type="match status" value="1"/>
</dbReference>
<dbReference type="PANTHER" id="PTHR30151">
    <property type="entry name" value="ALKANE SULFONATE ABC TRANSPORTER-RELATED, MEMBRANE SUBUNIT"/>
    <property type="match status" value="1"/>
</dbReference>
<evidence type="ECO:0000256" key="5">
    <source>
        <dbReference type="ARBA" id="ARBA00022989"/>
    </source>
</evidence>
<feature type="transmembrane region" description="Helical" evidence="7">
    <location>
        <begin position="85"/>
        <end position="106"/>
    </location>
</feature>
<keyword evidence="3" id="KW-1003">Cell membrane</keyword>
<comment type="similarity">
    <text evidence="7">Belongs to the binding-protein-dependent transport system permease family.</text>
</comment>
<keyword evidence="5 7" id="KW-1133">Transmembrane helix</keyword>
<feature type="transmembrane region" description="Helical" evidence="7">
    <location>
        <begin position="118"/>
        <end position="138"/>
    </location>
</feature>
<dbReference type="CDD" id="cd06261">
    <property type="entry name" value="TM_PBP2"/>
    <property type="match status" value="1"/>
</dbReference>
<accession>A0A4R5PN12</accession>
<dbReference type="Pfam" id="PF00528">
    <property type="entry name" value="BPD_transp_1"/>
    <property type="match status" value="1"/>
</dbReference>
<gene>
    <name evidence="9" type="ORF">E2A64_04730</name>
</gene>
<reference evidence="9 10" key="1">
    <citation type="journal article" date="2013" name="Int. J. Syst. Evol. Microbiol.">
        <title>Hoeflea suaedae sp. nov., an endophytic bacterium isolated from the root of the halophyte Suaeda maritima.</title>
        <authorList>
            <person name="Chung E.J."/>
            <person name="Park J.A."/>
            <person name="Pramanik P."/>
            <person name="Bibi F."/>
            <person name="Jeon C.O."/>
            <person name="Chung Y.R."/>
        </authorList>
    </citation>
    <scope>NUCLEOTIDE SEQUENCE [LARGE SCALE GENOMIC DNA]</scope>
    <source>
        <strain evidence="9 10">YC6898</strain>
    </source>
</reference>
<feature type="transmembrane region" description="Helical" evidence="7">
    <location>
        <begin position="185"/>
        <end position="218"/>
    </location>
</feature>
<feature type="transmembrane region" description="Helical" evidence="7">
    <location>
        <begin position="26"/>
        <end position="45"/>
    </location>
</feature>
<feature type="transmembrane region" description="Helical" evidence="7">
    <location>
        <begin position="238"/>
        <end position="261"/>
    </location>
</feature>
<keyword evidence="2 7" id="KW-0813">Transport</keyword>
<name>A0A4R5PN12_9HYPH</name>
<protein>
    <submittedName>
        <fullName evidence="9">ABC transporter permease</fullName>
    </submittedName>
</protein>
<evidence type="ECO:0000313" key="9">
    <source>
        <dbReference type="EMBL" id="TDH38422.1"/>
    </source>
</evidence>
<keyword evidence="6 7" id="KW-0472">Membrane</keyword>
<evidence type="ECO:0000256" key="1">
    <source>
        <dbReference type="ARBA" id="ARBA00004651"/>
    </source>
</evidence>
<dbReference type="Proteomes" id="UP000295131">
    <property type="component" value="Unassembled WGS sequence"/>
</dbReference>
<evidence type="ECO:0000256" key="6">
    <source>
        <dbReference type="ARBA" id="ARBA00023136"/>
    </source>
</evidence>
<dbReference type="PROSITE" id="PS50928">
    <property type="entry name" value="ABC_TM1"/>
    <property type="match status" value="1"/>
</dbReference>
<dbReference type="GO" id="GO:0005886">
    <property type="term" value="C:plasma membrane"/>
    <property type="evidence" value="ECO:0007669"/>
    <property type="project" value="UniProtKB-SubCell"/>
</dbReference>
<comment type="subcellular location">
    <subcellularLocation>
        <location evidence="1 7">Cell membrane</location>
        <topology evidence="1 7">Multi-pass membrane protein</topology>
    </subcellularLocation>
</comment>
<dbReference type="GO" id="GO:0055085">
    <property type="term" value="P:transmembrane transport"/>
    <property type="evidence" value="ECO:0007669"/>
    <property type="project" value="InterPro"/>
</dbReference>